<protein>
    <recommendedName>
        <fullName evidence="3">C3H1-type domain-containing protein</fullName>
    </recommendedName>
</protein>
<dbReference type="Proteomes" id="UP000242474">
    <property type="component" value="Unassembled WGS sequence"/>
</dbReference>
<evidence type="ECO:0000313" key="2">
    <source>
        <dbReference type="Proteomes" id="UP000242474"/>
    </source>
</evidence>
<evidence type="ECO:0008006" key="3">
    <source>
        <dbReference type="Google" id="ProtNLM"/>
    </source>
</evidence>
<organism evidence="1 2">
    <name type="scientific">Coemansia reversa (strain ATCC 12441 / NRRL 1564)</name>
    <dbReference type="NCBI Taxonomy" id="763665"/>
    <lineage>
        <taxon>Eukaryota</taxon>
        <taxon>Fungi</taxon>
        <taxon>Fungi incertae sedis</taxon>
        <taxon>Zoopagomycota</taxon>
        <taxon>Kickxellomycotina</taxon>
        <taxon>Kickxellomycetes</taxon>
        <taxon>Kickxellales</taxon>
        <taxon>Kickxellaceae</taxon>
        <taxon>Coemansia</taxon>
    </lineage>
</organism>
<dbReference type="AlphaFoldDB" id="A0A2G5B9X5"/>
<proteinExistence type="predicted"/>
<accession>A0A2G5B9X5</accession>
<dbReference type="EMBL" id="KZ303504">
    <property type="protein sequence ID" value="PIA15818.1"/>
    <property type="molecule type" value="Genomic_DNA"/>
</dbReference>
<name>A0A2G5B9X5_COERN</name>
<reference evidence="1 2" key="1">
    <citation type="journal article" date="2015" name="Genome Biol. Evol.">
        <title>Phylogenomic analyses indicate that early fungi evolved digesting cell walls of algal ancestors of land plants.</title>
        <authorList>
            <person name="Chang Y."/>
            <person name="Wang S."/>
            <person name="Sekimoto S."/>
            <person name="Aerts A.L."/>
            <person name="Choi C."/>
            <person name="Clum A."/>
            <person name="LaButti K.M."/>
            <person name="Lindquist E.A."/>
            <person name="Yee Ngan C."/>
            <person name="Ohm R.A."/>
            <person name="Salamov A.A."/>
            <person name="Grigoriev I.V."/>
            <person name="Spatafora J.W."/>
            <person name="Berbee M.L."/>
        </authorList>
    </citation>
    <scope>NUCLEOTIDE SEQUENCE [LARGE SCALE GENOMIC DNA]</scope>
    <source>
        <strain evidence="1 2">NRRL 1564</strain>
    </source>
</reference>
<dbReference type="OrthoDB" id="5551771at2759"/>
<keyword evidence="2" id="KW-1185">Reference proteome</keyword>
<gene>
    <name evidence="1" type="ORF">COEREDRAFT_9054</name>
</gene>
<evidence type="ECO:0000313" key="1">
    <source>
        <dbReference type="EMBL" id="PIA15818.1"/>
    </source>
</evidence>
<sequence length="247" mass="27878">MFPSLGLLSQIDCPYRNRCQRGTLCLFAHDRYRLRRPSTSEKQSALFDSTEIWLEEPDSEIQTEQPEIVLAEDVNALLPESDAESKDLGARQALERALAEFRPPVITEAPEKPPHAEDAQILLVNSKQDSISAKNSTSVDDWRQHTLNYDRDGPAYDPATESRVVQPQLKAVVGEKVGYAKRQRALETLFRYLKDIYSADSSEKPWLPAMHAVRSEAELYSASVAGTYHGKLLTRIRELKQQAAKPL</sequence>